<protein>
    <submittedName>
        <fullName evidence="2">Uncharacterized protein</fullName>
    </submittedName>
</protein>
<feature type="region of interest" description="Disordered" evidence="1">
    <location>
        <begin position="52"/>
        <end position="73"/>
    </location>
</feature>
<evidence type="ECO:0000313" key="2">
    <source>
        <dbReference type="EMBL" id="TNN72876.1"/>
    </source>
</evidence>
<evidence type="ECO:0000313" key="3">
    <source>
        <dbReference type="Proteomes" id="UP000314294"/>
    </source>
</evidence>
<comment type="caution">
    <text evidence="2">The sequence shown here is derived from an EMBL/GenBank/DDBJ whole genome shotgun (WGS) entry which is preliminary data.</text>
</comment>
<feature type="compositionally biased region" description="Basic and acidic residues" evidence="1">
    <location>
        <begin position="59"/>
        <end position="73"/>
    </location>
</feature>
<name>A0A4Z2I477_9TELE</name>
<accession>A0A4Z2I477</accession>
<evidence type="ECO:0000256" key="1">
    <source>
        <dbReference type="SAM" id="MobiDB-lite"/>
    </source>
</evidence>
<proteinExistence type="predicted"/>
<reference evidence="2 3" key="1">
    <citation type="submission" date="2019-03" db="EMBL/GenBank/DDBJ databases">
        <title>First draft genome of Liparis tanakae, snailfish: a comprehensive survey of snailfish specific genes.</title>
        <authorList>
            <person name="Kim W."/>
            <person name="Song I."/>
            <person name="Jeong J.-H."/>
            <person name="Kim D."/>
            <person name="Kim S."/>
            <person name="Ryu S."/>
            <person name="Song J.Y."/>
            <person name="Lee S.K."/>
        </authorList>
    </citation>
    <scope>NUCLEOTIDE SEQUENCE [LARGE SCALE GENOMIC DNA]</scope>
    <source>
        <tissue evidence="2">Muscle</tissue>
    </source>
</reference>
<keyword evidence="3" id="KW-1185">Reference proteome</keyword>
<dbReference type="Proteomes" id="UP000314294">
    <property type="component" value="Unassembled WGS sequence"/>
</dbReference>
<sequence>MVPIPSPGVTLRVTWQQISQQNQFIWTLDVTVGNTPSLNATPTTHRVHWGRSKVTGQKSDGRRKIHIDFQKAD</sequence>
<gene>
    <name evidence="2" type="ORF">EYF80_016805</name>
</gene>
<organism evidence="2 3">
    <name type="scientific">Liparis tanakae</name>
    <name type="common">Tanaka's snailfish</name>
    <dbReference type="NCBI Taxonomy" id="230148"/>
    <lineage>
        <taxon>Eukaryota</taxon>
        <taxon>Metazoa</taxon>
        <taxon>Chordata</taxon>
        <taxon>Craniata</taxon>
        <taxon>Vertebrata</taxon>
        <taxon>Euteleostomi</taxon>
        <taxon>Actinopterygii</taxon>
        <taxon>Neopterygii</taxon>
        <taxon>Teleostei</taxon>
        <taxon>Neoteleostei</taxon>
        <taxon>Acanthomorphata</taxon>
        <taxon>Eupercaria</taxon>
        <taxon>Perciformes</taxon>
        <taxon>Cottioidei</taxon>
        <taxon>Cottales</taxon>
        <taxon>Liparidae</taxon>
        <taxon>Liparis</taxon>
    </lineage>
</organism>
<dbReference type="AlphaFoldDB" id="A0A4Z2I477"/>
<dbReference type="EMBL" id="SRLO01000131">
    <property type="protein sequence ID" value="TNN72876.1"/>
    <property type="molecule type" value="Genomic_DNA"/>
</dbReference>